<name>A0ACB8U5J4_9APHY</name>
<evidence type="ECO:0000313" key="2">
    <source>
        <dbReference type="Proteomes" id="UP001055072"/>
    </source>
</evidence>
<dbReference type="Proteomes" id="UP001055072">
    <property type="component" value="Unassembled WGS sequence"/>
</dbReference>
<protein>
    <submittedName>
        <fullName evidence="1">Uncharacterized protein</fullName>
    </submittedName>
</protein>
<sequence length="297" mass="32659">MSNAAAARALPYRPVAVFVGGTAGIGAGMAKAFAQHRNGDAHIIIIGRNRQAAQQLIASFPKPAEGEPQHEFVECDVSLMKNVRKTTTELVQRLPKVNFLVVSQGIVTTRADKTEEGIDKKLALHYYSRWRFTYEFIPLLQKAADANEDAKVLTVLDSHEQPESAIDPNNFGLQKNYSVSTAAKYACAANNAMIESFAEKYPKLSFTHIYPGLVNTGIAGASDDWKIRLFSPIASVIGRLGGVSPETCANNMWHGLYASGKTGWYRKDNHGEELSPKSISPELRNKLWDHTLEVTGR</sequence>
<proteinExistence type="predicted"/>
<reference evidence="1" key="1">
    <citation type="journal article" date="2021" name="Environ. Microbiol.">
        <title>Gene family expansions and transcriptome signatures uncover fungal adaptations to wood decay.</title>
        <authorList>
            <person name="Hage H."/>
            <person name="Miyauchi S."/>
            <person name="Viragh M."/>
            <person name="Drula E."/>
            <person name="Min B."/>
            <person name="Chaduli D."/>
            <person name="Navarro D."/>
            <person name="Favel A."/>
            <person name="Norest M."/>
            <person name="Lesage-Meessen L."/>
            <person name="Balint B."/>
            <person name="Merenyi Z."/>
            <person name="de Eugenio L."/>
            <person name="Morin E."/>
            <person name="Martinez A.T."/>
            <person name="Baldrian P."/>
            <person name="Stursova M."/>
            <person name="Martinez M.J."/>
            <person name="Novotny C."/>
            <person name="Magnuson J.K."/>
            <person name="Spatafora J.W."/>
            <person name="Maurice S."/>
            <person name="Pangilinan J."/>
            <person name="Andreopoulos W."/>
            <person name="LaButti K."/>
            <person name="Hundley H."/>
            <person name="Na H."/>
            <person name="Kuo A."/>
            <person name="Barry K."/>
            <person name="Lipzen A."/>
            <person name="Henrissat B."/>
            <person name="Riley R."/>
            <person name="Ahrendt S."/>
            <person name="Nagy L.G."/>
            <person name="Grigoriev I.V."/>
            <person name="Martin F."/>
            <person name="Rosso M.N."/>
        </authorList>
    </citation>
    <scope>NUCLEOTIDE SEQUENCE</scope>
    <source>
        <strain evidence="1">CBS 384.51</strain>
    </source>
</reference>
<organism evidence="1 2">
    <name type="scientific">Irpex rosettiformis</name>
    <dbReference type="NCBI Taxonomy" id="378272"/>
    <lineage>
        <taxon>Eukaryota</taxon>
        <taxon>Fungi</taxon>
        <taxon>Dikarya</taxon>
        <taxon>Basidiomycota</taxon>
        <taxon>Agaricomycotina</taxon>
        <taxon>Agaricomycetes</taxon>
        <taxon>Polyporales</taxon>
        <taxon>Irpicaceae</taxon>
        <taxon>Irpex</taxon>
    </lineage>
</organism>
<gene>
    <name evidence="1" type="ORF">BDY19DRAFT_890084</name>
</gene>
<comment type="caution">
    <text evidence="1">The sequence shown here is derived from an EMBL/GenBank/DDBJ whole genome shotgun (WGS) entry which is preliminary data.</text>
</comment>
<dbReference type="EMBL" id="MU274911">
    <property type="protein sequence ID" value="KAI0089230.1"/>
    <property type="molecule type" value="Genomic_DNA"/>
</dbReference>
<keyword evidence="2" id="KW-1185">Reference proteome</keyword>
<evidence type="ECO:0000313" key="1">
    <source>
        <dbReference type="EMBL" id="KAI0089230.1"/>
    </source>
</evidence>
<accession>A0ACB8U5J4</accession>